<feature type="transmembrane region" description="Helical" evidence="1">
    <location>
        <begin position="67"/>
        <end position="86"/>
    </location>
</feature>
<dbReference type="PANTHER" id="PTHR41795:SF1">
    <property type="entry name" value="EXOPOLYSACCHARIDE SYNTHESIS PROTEIN"/>
    <property type="match status" value="1"/>
</dbReference>
<organism evidence="2 3">
    <name type="scientific">Albidovulum salinarum</name>
    <dbReference type="NCBI Taxonomy" id="2984153"/>
    <lineage>
        <taxon>Bacteria</taxon>
        <taxon>Pseudomonadati</taxon>
        <taxon>Pseudomonadota</taxon>
        <taxon>Alphaproteobacteria</taxon>
        <taxon>Rhodobacterales</taxon>
        <taxon>Paracoccaceae</taxon>
        <taxon>Albidovulum</taxon>
    </lineage>
</organism>
<dbReference type="InterPro" id="IPR010331">
    <property type="entry name" value="ExoD"/>
</dbReference>
<dbReference type="PANTHER" id="PTHR41795">
    <property type="entry name" value="EXOPOLYSACCHARIDE SYNTHESIS PROTEIN"/>
    <property type="match status" value="1"/>
</dbReference>
<dbReference type="Proteomes" id="UP001209535">
    <property type="component" value="Unassembled WGS sequence"/>
</dbReference>
<accession>A0ABT2X1T8</accession>
<dbReference type="PIRSF" id="PIRSF033239">
    <property type="entry name" value="ExoD"/>
    <property type="match status" value="1"/>
</dbReference>
<protein>
    <submittedName>
        <fullName evidence="2">Exopolysaccharide biosynthesis protein</fullName>
    </submittedName>
</protein>
<proteinExistence type="predicted"/>
<feature type="transmembrane region" description="Helical" evidence="1">
    <location>
        <begin position="173"/>
        <end position="206"/>
    </location>
</feature>
<feature type="transmembrane region" description="Helical" evidence="1">
    <location>
        <begin position="44"/>
        <end position="61"/>
    </location>
</feature>
<feature type="transmembrane region" description="Helical" evidence="1">
    <location>
        <begin position="134"/>
        <end position="153"/>
    </location>
</feature>
<name>A0ABT2X1T8_9RHOB</name>
<evidence type="ECO:0000313" key="3">
    <source>
        <dbReference type="Proteomes" id="UP001209535"/>
    </source>
</evidence>
<gene>
    <name evidence="2" type="ORF">OEZ60_07780</name>
</gene>
<keyword evidence="3" id="KW-1185">Reference proteome</keyword>
<sequence length="207" mass="22068">MGEEPHGPFREPKPLSQVLVEAVSSPAPRLTLGELIGHLSSRGLAPLILLMGMINVVTIIPGSSTVLGLPLVFLGLALLIGARTLWLPASLRDRSFDRAALQRGVERALPYLQRIERLAHPRLWPWGQVLLDRIYGAIVLFLGLMVTLPVPFGNTMPAISIILLSLGFTARDGLWVVAGLFTTVLALGIVLGFAGAATVVGASLLGF</sequence>
<keyword evidence="1" id="KW-0472">Membrane</keyword>
<keyword evidence="1" id="KW-0812">Transmembrane</keyword>
<keyword evidence="1" id="KW-1133">Transmembrane helix</keyword>
<evidence type="ECO:0000313" key="2">
    <source>
        <dbReference type="EMBL" id="MCU9847905.1"/>
    </source>
</evidence>
<evidence type="ECO:0000256" key="1">
    <source>
        <dbReference type="SAM" id="Phobius"/>
    </source>
</evidence>
<reference evidence="2 3" key="1">
    <citation type="submission" date="2022-10" db="EMBL/GenBank/DDBJ databases">
        <title>Defluviimonas sp. nov., isolated from ocean surface sediments.</title>
        <authorList>
            <person name="He W."/>
            <person name="Wang L."/>
            <person name="Zhang D.-F."/>
        </authorList>
    </citation>
    <scope>NUCLEOTIDE SEQUENCE [LARGE SCALE GENOMIC DNA]</scope>
    <source>
        <strain evidence="2 3">WL0024</strain>
    </source>
</reference>
<dbReference type="EMBL" id="JAOVQO010000006">
    <property type="protein sequence ID" value="MCU9847905.1"/>
    <property type="molecule type" value="Genomic_DNA"/>
</dbReference>
<comment type="caution">
    <text evidence="2">The sequence shown here is derived from an EMBL/GenBank/DDBJ whole genome shotgun (WGS) entry which is preliminary data.</text>
</comment>
<dbReference type="Pfam" id="PF06055">
    <property type="entry name" value="ExoD"/>
    <property type="match status" value="1"/>
</dbReference>
<dbReference type="RefSeq" id="WP_263334809.1">
    <property type="nucleotide sequence ID" value="NZ_JAOVQO010000006.1"/>
</dbReference>